<evidence type="ECO:0000256" key="10">
    <source>
        <dbReference type="ARBA" id="ARBA00031323"/>
    </source>
</evidence>
<gene>
    <name evidence="13" type="ORF">ACFQRF_27620</name>
</gene>
<sequence>MAFEEVPRHHFLPDRIRPVQARDWVDRVRAPEEWLSLAYSDQPVVTQVDDGADDGPGVPSSSSSKPSVMAKMLMAAAVKPGDRVLEIGTGTGYNAALLAELVGSHGSVTTVEVDEDLSRQAQAALADAGYRVKFVVGEGAAGWPSGAPFDAVIATCAVTRVPGAWLSQTRPGGVVVTPWKPNAALPGGLLARLEAADGQSQGRFAGGTSFMLLRSQRWNGGAAYDPAASPDVTRSLDSDPREVVLDQTCGPQLAMMVPSWRWGAAWPDGPRGDHVVWLTALNCSAWARLYPDGRVEQGGQRRLWDEIEAAHTFWFEHGRPPITDFGLTVTREGEHRVWLEEPGGPVWIQGT</sequence>
<evidence type="ECO:0000256" key="2">
    <source>
        <dbReference type="ARBA" id="ARBA00005369"/>
    </source>
</evidence>
<keyword evidence="7" id="KW-0808">Transferase</keyword>
<evidence type="ECO:0000313" key="14">
    <source>
        <dbReference type="Proteomes" id="UP001596540"/>
    </source>
</evidence>
<evidence type="ECO:0000256" key="5">
    <source>
        <dbReference type="ARBA" id="ARBA00022490"/>
    </source>
</evidence>
<dbReference type="EC" id="2.1.1.77" evidence="3"/>
<dbReference type="GO" id="GO:0032259">
    <property type="term" value="P:methylation"/>
    <property type="evidence" value="ECO:0007669"/>
    <property type="project" value="UniProtKB-KW"/>
</dbReference>
<protein>
    <recommendedName>
        <fullName evidence="4">Protein-L-isoaspartate O-methyltransferase</fullName>
        <ecNumber evidence="3">2.1.1.77</ecNumber>
    </recommendedName>
    <alternativeName>
        <fullName evidence="11">L-isoaspartyl protein carboxyl methyltransferase</fullName>
    </alternativeName>
    <alternativeName>
        <fullName evidence="9">Protein L-isoaspartyl methyltransferase</fullName>
    </alternativeName>
    <alternativeName>
        <fullName evidence="10">Protein-beta-aspartate methyltransferase</fullName>
    </alternativeName>
</protein>
<name>A0ABW2KQD8_9ACTN</name>
<dbReference type="SUPFAM" id="SSF53335">
    <property type="entry name" value="S-adenosyl-L-methionine-dependent methyltransferases"/>
    <property type="match status" value="1"/>
</dbReference>
<evidence type="ECO:0000256" key="7">
    <source>
        <dbReference type="ARBA" id="ARBA00022679"/>
    </source>
</evidence>
<evidence type="ECO:0000256" key="11">
    <source>
        <dbReference type="ARBA" id="ARBA00031350"/>
    </source>
</evidence>
<keyword evidence="8" id="KW-0949">S-adenosyl-L-methionine</keyword>
<dbReference type="EMBL" id="JBHTBH010000026">
    <property type="protein sequence ID" value="MFC7331520.1"/>
    <property type="molecule type" value="Genomic_DNA"/>
</dbReference>
<dbReference type="RefSeq" id="WP_379874412.1">
    <property type="nucleotide sequence ID" value="NZ_JBHTBH010000026.1"/>
</dbReference>
<accession>A0ABW2KQD8</accession>
<comment type="similarity">
    <text evidence="2">Belongs to the methyltransferase superfamily. L-isoaspartyl/D-aspartyl protein methyltransferase family.</text>
</comment>
<keyword evidence="14" id="KW-1185">Reference proteome</keyword>
<comment type="caution">
    <text evidence="13">The sequence shown here is derived from an EMBL/GenBank/DDBJ whole genome shotgun (WGS) entry which is preliminary data.</text>
</comment>
<evidence type="ECO:0000256" key="4">
    <source>
        <dbReference type="ARBA" id="ARBA00013346"/>
    </source>
</evidence>
<keyword evidence="5" id="KW-0963">Cytoplasm</keyword>
<dbReference type="GO" id="GO:0008168">
    <property type="term" value="F:methyltransferase activity"/>
    <property type="evidence" value="ECO:0007669"/>
    <property type="project" value="UniProtKB-KW"/>
</dbReference>
<dbReference type="Pfam" id="PF01135">
    <property type="entry name" value="PCMT"/>
    <property type="match status" value="1"/>
</dbReference>
<keyword evidence="6 13" id="KW-0489">Methyltransferase</keyword>
<feature type="compositionally biased region" description="Low complexity" evidence="12">
    <location>
        <begin position="55"/>
        <end position="66"/>
    </location>
</feature>
<dbReference type="CDD" id="cd02440">
    <property type="entry name" value="AdoMet_MTases"/>
    <property type="match status" value="1"/>
</dbReference>
<feature type="region of interest" description="Disordered" evidence="12">
    <location>
        <begin position="46"/>
        <end position="66"/>
    </location>
</feature>
<evidence type="ECO:0000256" key="12">
    <source>
        <dbReference type="SAM" id="MobiDB-lite"/>
    </source>
</evidence>
<evidence type="ECO:0000256" key="3">
    <source>
        <dbReference type="ARBA" id="ARBA00011890"/>
    </source>
</evidence>
<dbReference type="InterPro" id="IPR029063">
    <property type="entry name" value="SAM-dependent_MTases_sf"/>
</dbReference>
<dbReference type="Proteomes" id="UP001596540">
    <property type="component" value="Unassembled WGS sequence"/>
</dbReference>
<dbReference type="InterPro" id="IPR000682">
    <property type="entry name" value="PCMT"/>
</dbReference>
<dbReference type="PANTHER" id="PTHR11579">
    <property type="entry name" value="PROTEIN-L-ISOASPARTATE O-METHYLTRANSFERASE"/>
    <property type="match status" value="1"/>
</dbReference>
<evidence type="ECO:0000313" key="13">
    <source>
        <dbReference type="EMBL" id="MFC7331520.1"/>
    </source>
</evidence>
<evidence type="ECO:0000256" key="6">
    <source>
        <dbReference type="ARBA" id="ARBA00022603"/>
    </source>
</evidence>
<dbReference type="PANTHER" id="PTHR11579:SF0">
    <property type="entry name" value="PROTEIN-L-ISOASPARTATE(D-ASPARTATE) O-METHYLTRANSFERASE"/>
    <property type="match status" value="1"/>
</dbReference>
<evidence type="ECO:0000256" key="9">
    <source>
        <dbReference type="ARBA" id="ARBA00030757"/>
    </source>
</evidence>
<proteinExistence type="inferred from homology"/>
<reference evidence="14" key="1">
    <citation type="journal article" date="2019" name="Int. J. Syst. Evol. Microbiol.">
        <title>The Global Catalogue of Microorganisms (GCM) 10K type strain sequencing project: providing services to taxonomists for standard genome sequencing and annotation.</title>
        <authorList>
            <consortium name="The Broad Institute Genomics Platform"/>
            <consortium name="The Broad Institute Genome Sequencing Center for Infectious Disease"/>
            <person name="Wu L."/>
            <person name="Ma J."/>
        </authorList>
    </citation>
    <scope>NUCLEOTIDE SEQUENCE [LARGE SCALE GENOMIC DNA]</scope>
    <source>
        <strain evidence="14">CGMCC 4.7382</strain>
    </source>
</reference>
<evidence type="ECO:0000256" key="8">
    <source>
        <dbReference type="ARBA" id="ARBA00022691"/>
    </source>
</evidence>
<organism evidence="13 14">
    <name type="scientific">Marinactinospora rubrisoli</name>
    <dbReference type="NCBI Taxonomy" id="2715399"/>
    <lineage>
        <taxon>Bacteria</taxon>
        <taxon>Bacillati</taxon>
        <taxon>Actinomycetota</taxon>
        <taxon>Actinomycetes</taxon>
        <taxon>Streptosporangiales</taxon>
        <taxon>Nocardiopsidaceae</taxon>
        <taxon>Marinactinospora</taxon>
    </lineage>
</organism>
<dbReference type="Gene3D" id="3.40.50.150">
    <property type="entry name" value="Vaccinia Virus protein VP39"/>
    <property type="match status" value="1"/>
</dbReference>
<comment type="subcellular location">
    <subcellularLocation>
        <location evidence="1">Cytoplasm</location>
    </subcellularLocation>
</comment>
<evidence type="ECO:0000256" key="1">
    <source>
        <dbReference type="ARBA" id="ARBA00004496"/>
    </source>
</evidence>